<dbReference type="GO" id="GO:0016405">
    <property type="term" value="F:CoA-ligase activity"/>
    <property type="evidence" value="ECO:0007669"/>
    <property type="project" value="TreeGrafter"/>
</dbReference>
<dbReference type="Proteomes" id="UP000033977">
    <property type="component" value="Unassembled WGS sequence"/>
</dbReference>
<dbReference type="Gene3D" id="3.30.300.30">
    <property type="match status" value="1"/>
</dbReference>
<evidence type="ECO:0000259" key="4">
    <source>
        <dbReference type="Pfam" id="PF13193"/>
    </source>
</evidence>
<dbReference type="AlphaFoldDB" id="A0A0G1KJ43"/>
<gene>
    <name evidence="5" type="ORF">UW49_C0015G0007</name>
</gene>
<comment type="caution">
    <text evidence="5">The sequence shown here is derived from an EMBL/GenBank/DDBJ whole genome shotgun (WGS) entry which is preliminary data.</text>
</comment>
<proteinExistence type="inferred from homology"/>
<dbReference type="InterPro" id="IPR042099">
    <property type="entry name" value="ANL_N_sf"/>
</dbReference>
<dbReference type="EMBL" id="LCIN01000015">
    <property type="protein sequence ID" value="KKT56317.1"/>
    <property type="molecule type" value="Genomic_DNA"/>
</dbReference>
<dbReference type="InterPro" id="IPR000873">
    <property type="entry name" value="AMP-dep_synth/lig_dom"/>
</dbReference>
<dbReference type="SUPFAM" id="SSF56801">
    <property type="entry name" value="Acetyl-CoA synthetase-like"/>
    <property type="match status" value="1"/>
</dbReference>
<protein>
    <submittedName>
        <fullName evidence="5">AMP-dependent synthetase and ligase</fullName>
    </submittedName>
</protein>
<dbReference type="Pfam" id="PF13193">
    <property type="entry name" value="AMP-binding_C"/>
    <property type="match status" value="1"/>
</dbReference>
<dbReference type="PATRIC" id="fig|1618652.3.peg.888"/>
<dbReference type="InterPro" id="IPR025110">
    <property type="entry name" value="AMP-bd_C"/>
</dbReference>
<reference evidence="5 6" key="1">
    <citation type="journal article" date="2015" name="Nature">
        <title>rRNA introns, odd ribosomes, and small enigmatic genomes across a large radiation of phyla.</title>
        <authorList>
            <person name="Brown C.T."/>
            <person name="Hug L.A."/>
            <person name="Thomas B.C."/>
            <person name="Sharon I."/>
            <person name="Castelle C.J."/>
            <person name="Singh A."/>
            <person name="Wilkins M.J."/>
            <person name="Williams K.H."/>
            <person name="Banfield J.F."/>
        </authorList>
    </citation>
    <scope>NUCLEOTIDE SEQUENCE [LARGE SCALE GENOMIC DNA]</scope>
</reference>
<evidence type="ECO:0000313" key="5">
    <source>
        <dbReference type="EMBL" id="KKT56317.1"/>
    </source>
</evidence>
<organism evidence="5 6">
    <name type="scientific">Candidatus Giovannonibacteria bacterium GW2011_GWB1_44_23</name>
    <dbReference type="NCBI Taxonomy" id="1618652"/>
    <lineage>
        <taxon>Bacteria</taxon>
        <taxon>Candidatus Giovannoniibacteriota</taxon>
    </lineage>
</organism>
<feature type="domain" description="AMP-binding enzyme C-terminal" evidence="4">
    <location>
        <begin position="432"/>
        <end position="506"/>
    </location>
</feature>
<dbReference type="PANTHER" id="PTHR24096:SF149">
    <property type="entry name" value="AMP-BINDING DOMAIN-CONTAINING PROTEIN-RELATED"/>
    <property type="match status" value="1"/>
</dbReference>
<dbReference type="Gene3D" id="3.40.50.12780">
    <property type="entry name" value="N-terminal domain of ligase-like"/>
    <property type="match status" value="1"/>
</dbReference>
<dbReference type="InterPro" id="IPR045851">
    <property type="entry name" value="AMP-bd_C_sf"/>
</dbReference>
<evidence type="ECO:0000259" key="3">
    <source>
        <dbReference type="Pfam" id="PF00501"/>
    </source>
</evidence>
<keyword evidence="2 5" id="KW-0436">Ligase</keyword>
<evidence type="ECO:0000313" key="6">
    <source>
        <dbReference type="Proteomes" id="UP000033977"/>
    </source>
</evidence>
<feature type="domain" description="AMP-dependent synthetase/ligase" evidence="3">
    <location>
        <begin position="53"/>
        <end position="382"/>
    </location>
</feature>
<evidence type="ECO:0000256" key="1">
    <source>
        <dbReference type="ARBA" id="ARBA00006432"/>
    </source>
</evidence>
<dbReference type="Pfam" id="PF00501">
    <property type="entry name" value="AMP-binding"/>
    <property type="match status" value="1"/>
</dbReference>
<name>A0A0G1KJ43_9BACT</name>
<evidence type="ECO:0000256" key="2">
    <source>
        <dbReference type="ARBA" id="ARBA00022598"/>
    </source>
</evidence>
<sequence>MEKVMTVYQMFERNYSMLGDKSRDKKALMFVPDGLDLCNPTENCRGRGTAPKTYFGMFNEIGYYSKVLGQAGVQEEDRVLLCLPNVPDMVSLYLAVSKLGATAVLVNPLWPVERQNKIIEETKPKVIVSENTLPELKINAISSIEGGHIAQAEPDKTAVILFSSGTTGEQKGVELTQNNLFQNIRHTNAFTGMTQDDRVLCVVPLTHCFGLNFVLGACFYTGATLVLHEKFNPKQLLDSLIYNKVSMFFAPPTIYNIYLEEPAESYYFSSVRYFFYAADTLSLVNLKTWEKHYGRTIYTGWGLTETTPFATSNHPGSGYKRCNPRSPVPSVGKPIPGVEVKIIDKNGRPLQMTDQEQDRDGLRNKYCGEACVRGHNIMKGYLNRPDDPAIDSDGWLHTGDVGYLDFEGHLFIVDRIKDIIIVGGYKALPSHIENAIRQHPDVADACVVGIPHKIMNEVPKAFVVLNAGRKVAPEEIMDFANPKLPKYEQVRSVEFIDKLPRNPSGKILRRELREKK</sequence>
<comment type="similarity">
    <text evidence="1">Belongs to the ATP-dependent AMP-binding enzyme family.</text>
</comment>
<accession>A0A0G1KJ43</accession>
<dbReference type="PANTHER" id="PTHR24096">
    <property type="entry name" value="LONG-CHAIN-FATTY-ACID--COA LIGASE"/>
    <property type="match status" value="1"/>
</dbReference>